<gene>
    <name evidence="9" type="ORF">GTP44_23265</name>
</gene>
<evidence type="ECO:0000259" key="7">
    <source>
        <dbReference type="Pfam" id="PF02687"/>
    </source>
</evidence>
<dbReference type="GO" id="GO:0005886">
    <property type="term" value="C:plasma membrane"/>
    <property type="evidence" value="ECO:0007669"/>
    <property type="project" value="UniProtKB-SubCell"/>
</dbReference>
<evidence type="ECO:0000256" key="1">
    <source>
        <dbReference type="ARBA" id="ARBA00004651"/>
    </source>
</evidence>
<feature type="transmembrane region" description="Helical" evidence="6">
    <location>
        <begin position="294"/>
        <end position="317"/>
    </location>
</feature>
<evidence type="ECO:0000259" key="8">
    <source>
        <dbReference type="Pfam" id="PF12704"/>
    </source>
</evidence>
<dbReference type="GO" id="GO:0022857">
    <property type="term" value="F:transmembrane transporter activity"/>
    <property type="evidence" value="ECO:0007669"/>
    <property type="project" value="TreeGrafter"/>
</dbReference>
<comment type="caution">
    <text evidence="9">The sequence shown here is derived from an EMBL/GenBank/DDBJ whole genome shotgun (WGS) entry which is preliminary data.</text>
</comment>
<keyword evidence="5 6" id="KW-0472">Membrane</keyword>
<sequence length="809" mass="87837">MDLRIGWRTLIQQPAYTLTVVLILSIGMAASLLLLGFVRFSTSYNAQIPNVDELYVVNQYYNVADTRPKYEAAPLFLRAVAIDTPGVKDATSYLPMRPVERPLTVRAQRGLQTVSALVVLPGFDSTLGLQSRQGDLRLALAQPDSFVLSEAAAVRLFGTAEALGRTLQAEGKMVRVGAVVRVPANTTIPFEALFGVNSVLTDPSIRSEMLTGEQAWMGKLLIRVQPGASLSAIRDALQRVVDRTPSLQNYPPETKARLAGRSAFDLELAPLRDAYLDHRVEASRLAPGQRANPAVLAGLVLIAVAILALAGINYVNLATVRVLRRQREVALRKVLGASAGRVAGLFIAESILAALVATAFGLLLVWLALPAFSQMVNRELEGMITLSNIAAALALGCTLGVLTSLYPTWIALHVLPTQMLAGRPDTESLGSTRFRRVLTVLQTATAMCLTGVTIAIAWQTDYMMRAEPGFDPTPLVVVGLPEPVRHSDKARGFMAALAAQPGVEGIAVSEDPIGKLDMAWSRELTRPGGTAALMEMKGVSANFFQQYRIEPLLGRLFDARRDKEDDLVPVVLNAIAARELGFASPQAALGETVLFTGFDGKVVRKRVIGIAPELRFHSLRSAPRATAFELWTAGVTLSVRASGDKAVVEDAIRRLWPRYFPEQVLNMQRAGVILAANYEEDARMVRLLVAASVVALLIAAFGTYTLSANTVQRRAREILLRKLHGARRADIGLVIIRETGTLTVFATALALPIALLLIRRYLSNFIEHAPIGYWTLSFALLITLAVTAFATIRHTWLAMHMSPADALRA</sequence>
<dbReference type="RefSeq" id="WP_161021275.1">
    <property type="nucleotide sequence ID" value="NZ_WWCP01000041.1"/>
</dbReference>
<feature type="transmembrane region" description="Helical" evidence="6">
    <location>
        <begin position="342"/>
        <end position="369"/>
    </location>
</feature>
<keyword evidence="3 6" id="KW-0812">Transmembrane</keyword>
<proteinExistence type="predicted"/>
<evidence type="ECO:0000256" key="3">
    <source>
        <dbReference type="ARBA" id="ARBA00022692"/>
    </source>
</evidence>
<feature type="domain" description="ABC3 transporter permease C-terminal" evidence="7">
    <location>
        <begin position="301"/>
        <end position="413"/>
    </location>
</feature>
<feature type="domain" description="MacB-like periplasmic core" evidence="8">
    <location>
        <begin position="17"/>
        <end position="239"/>
    </location>
</feature>
<reference evidence="9 10" key="1">
    <citation type="submission" date="2019-12" db="EMBL/GenBank/DDBJ databases">
        <title>Novel species isolated from a subtropical stream in China.</title>
        <authorList>
            <person name="Lu H."/>
        </authorList>
    </citation>
    <scope>NUCLEOTIDE SEQUENCE [LARGE SCALE GENOMIC DNA]</scope>
    <source>
        <strain evidence="9 10">FT50W</strain>
    </source>
</reference>
<evidence type="ECO:0000313" key="9">
    <source>
        <dbReference type="EMBL" id="MYM84853.1"/>
    </source>
</evidence>
<dbReference type="Pfam" id="PF12704">
    <property type="entry name" value="MacB_PCD"/>
    <property type="match status" value="1"/>
</dbReference>
<protein>
    <submittedName>
        <fullName evidence="9">FtsX-like permease family protein</fullName>
    </submittedName>
</protein>
<evidence type="ECO:0000256" key="2">
    <source>
        <dbReference type="ARBA" id="ARBA00022475"/>
    </source>
</evidence>
<dbReference type="PANTHER" id="PTHR30572:SF18">
    <property type="entry name" value="ABC-TYPE MACROLIDE FAMILY EXPORT SYSTEM PERMEASE COMPONENT 2"/>
    <property type="match status" value="1"/>
</dbReference>
<keyword evidence="4 6" id="KW-1133">Transmembrane helix</keyword>
<comment type="subcellular location">
    <subcellularLocation>
        <location evidence="1">Cell membrane</location>
        <topology evidence="1">Multi-pass membrane protein</topology>
    </subcellularLocation>
</comment>
<dbReference type="PANTHER" id="PTHR30572">
    <property type="entry name" value="MEMBRANE COMPONENT OF TRANSPORTER-RELATED"/>
    <property type="match status" value="1"/>
</dbReference>
<accession>A0A6L8MS14</accession>
<evidence type="ECO:0000256" key="6">
    <source>
        <dbReference type="SAM" id="Phobius"/>
    </source>
</evidence>
<feature type="transmembrane region" description="Helical" evidence="6">
    <location>
        <begin position="687"/>
        <end position="711"/>
    </location>
</feature>
<evidence type="ECO:0000256" key="4">
    <source>
        <dbReference type="ARBA" id="ARBA00022989"/>
    </source>
</evidence>
<dbReference type="EMBL" id="WWCP01000041">
    <property type="protein sequence ID" value="MYM84853.1"/>
    <property type="molecule type" value="Genomic_DNA"/>
</dbReference>
<dbReference type="Pfam" id="PF02687">
    <property type="entry name" value="FtsX"/>
    <property type="match status" value="2"/>
</dbReference>
<feature type="domain" description="ABC3 transporter permease C-terminal" evidence="7">
    <location>
        <begin position="690"/>
        <end position="803"/>
    </location>
</feature>
<feature type="transmembrane region" description="Helical" evidence="6">
    <location>
        <begin position="731"/>
        <end position="759"/>
    </location>
</feature>
<feature type="transmembrane region" description="Helical" evidence="6">
    <location>
        <begin position="15"/>
        <end position="38"/>
    </location>
</feature>
<dbReference type="InterPro" id="IPR050250">
    <property type="entry name" value="Macrolide_Exporter_MacB"/>
</dbReference>
<name>A0A6L8MS14_9BURK</name>
<feature type="transmembrane region" description="Helical" evidence="6">
    <location>
        <begin position="771"/>
        <end position="792"/>
    </location>
</feature>
<organism evidence="9 10">
    <name type="scientific">Duganella lactea</name>
    <dbReference type="NCBI Taxonomy" id="2692173"/>
    <lineage>
        <taxon>Bacteria</taxon>
        <taxon>Pseudomonadati</taxon>
        <taxon>Pseudomonadota</taxon>
        <taxon>Betaproteobacteria</taxon>
        <taxon>Burkholderiales</taxon>
        <taxon>Oxalobacteraceae</taxon>
        <taxon>Telluria group</taxon>
        <taxon>Duganella</taxon>
    </lineage>
</organism>
<dbReference type="Proteomes" id="UP000474565">
    <property type="component" value="Unassembled WGS sequence"/>
</dbReference>
<feature type="transmembrane region" description="Helical" evidence="6">
    <location>
        <begin position="389"/>
        <end position="416"/>
    </location>
</feature>
<dbReference type="InterPro" id="IPR003838">
    <property type="entry name" value="ABC3_permease_C"/>
</dbReference>
<evidence type="ECO:0000313" key="10">
    <source>
        <dbReference type="Proteomes" id="UP000474565"/>
    </source>
</evidence>
<dbReference type="InterPro" id="IPR025857">
    <property type="entry name" value="MacB_PCD"/>
</dbReference>
<feature type="transmembrane region" description="Helical" evidence="6">
    <location>
        <begin position="437"/>
        <end position="458"/>
    </location>
</feature>
<keyword evidence="2" id="KW-1003">Cell membrane</keyword>
<evidence type="ECO:0000256" key="5">
    <source>
        <dbReference type="ARBA" id="ARBA00023136"/>
    </source>
</evidence>
<dbReference type="AlphaFoldDB" id="A0A6L8MS14"/>